<dbReference type="Proteomes" id="UP000019132">
    <property type="component" value="Unassembled WGS sequence"/>
</dbReference>
<keyword evidence="2" id="KW-1185">Reference proteome</keyword>
<dbReference type="eggNOG" id="KOG0508">
    <property type="taxonomic scope" value="Eukaryota"/>
</dbReference>
<dbReference type="EMBL" id="GL376573">
    <property type="status" value="NOT_ANNOTATED_CDS"/>
    <property type="molecule type" value="Genomic_DNA"/>
</dbReference>
<dbReference type="HOGENOM" id="CLU_014745_0_0_1"/>
<name>K3WL15_GLOUD</name>
<dbReference type="InterPro" id="IPR002110">
    <property type="entry name" value="Ankyrin_rpt"/>
</dbReference>
<protein>
    <submittedName>
        <fullName evidence="1">Uncharacterized protein</fullName>
    </submittedName>
</protein>
<dbReference type="STRING" id="431595.K3WL15"/>
<reference evidence="2" key="2">
    <citation type="submission" date="2010-04" db="EMBL/GenBank/DDBJ databases">
        <authorList>
            <person name="Buell R."/>
            <person name="Hamilton J."/>
            <person name="Hostetler J."/>
        </authorList>
    </citation>
    <scope>NUCLEOTIDE SEQUENCE [LARGE SCALE GENOMIC DNA]</scope>
    <source>
        <strain evidence="2">DAOM:BR144</strain>
    </source>
</reference>
<dbReference type="InParanoid" id="K3WL15"/>
<organism evidence="1 2">
    <name type="scientific">Globisporangium ultimum (strain ATCC 200006 / CBS 805.95 / DAOM BR144)</name>
    <name type="common">Pythium ultimum</name>
    <dbReference type="NCBI Taxonomy" id="431595"/>
    <lineage>
        <taxon>Eukaryota</taxon>
        <taxon>Sar</taxon>
        <taxon>Stramenopiles</taxon>
        <taxon>Oomycota</taxon>
        <taxon>Peronosporomycetes</taxon>
        <taxon>Pythiales</taxon>
        <taxon>Pythiaceae</taxon>
        <taxon>Globisporangium</taxon>
    </lineage>
</organism>
<dbReference type="PANTHER" id="PTHR46586">
    <property type="entry name" value="ANKYRIN REPEAT-CONTAINING PROTEIN"/>
    <property type="match status" value="1"/>
</dbReference>
<sequence>MVEAVQRGNMRILHWQDECYDKNITHLRWSGAQYQDTSTSLSGFTSKYLRVESQILDKGWNSGTHFVLPTCMAMYKSRRLDANRTEGCTSAAMNLAADVGKLDIVQWLHTHRPEGCTRNAMDIAASNGYLHAVKWLHANHKEGCTEYAMDLVAMHGHFEVIKWLHEHRSEGSTEKAMD</sequence>
<dbReference type="PANTHER" id="PTHR46586:SF3">
    <property type="entry name" value="ANKYRIN REPEAT-CONTAINING PROTEIN"/>
    <property type="match status" value="1"/>
</dbReference>
<evidence type="ECO:0000313" key="2">
    <source>
        <dbReference type="Proteomes" id="UP000019132"/>
    </source>
</evidence>
<dbReference type="Pfam" id="PF13637">
    <property type="entry name" value="Ank_4"/>
    <property type="match status" value="1"/>
</dbReference>
<reference evidence="2" key="1">
    <citation type="journal article" date="2010" name="Genome Biol.">
        <title>Genome sequence of the necrotrophic plant pathogen Pythium ultimum reveals original pathogenicity mechanisms and effector repertoire.</title>
        <authorList>
            <person name="Levesque C.A."/>
            <person name="Brouwer H."/>
            <person name="Cano L."/>
            <person name="Hamilton J.P."/>
            <person name="Holt C."/>
            <person name="Huitema E."/>
            <person name="Raffaele S."/>
            <person name="Robideau G.P."/>
            <person name="Thines M."/>
            <person name="Win J."/>
            <person name="Zerillo M.M."/>
            <person name="Beakes G.W."/>
            <person name="Boore J.L."/>
            <person name="Busam D."/>
            <person name="Dumas B."/>
            <person name="Ferriera S."/>
            <person name="Fuerstenberg S.I."/>
            <person name="Gachon C.M."/>
            <person name="Gaulin E."/>
            <person name="Govers F."/>
            <person name="Grenville-Briggs L."/>
            <person name="Horner N."/>
            <person name="Hostetler J."/>
            <person name="Jiang R.H."/>
            <person name="Johnson J."/>
            <person name="Krajaejun T."/>
            <person name="Lin H."/>
            <person name="Meijer H.J."/>
            <person name="Moore B."/>
            <person name="Morris P."/>
            <person name="Phuntmart V."/>
            <person name="Puiu D."/>
            <person name="Shetty J."/>
            <person name="Stajich J.E."/>
            <person name="Tripathy S."/>
            <person name="Wawra S."/>
            <person name="van West P."/>
            <person name="Whitty B.R."/>
            <person name="Coutinho P.M."/>
            <person name="Henrissat B."/>
            <person name="Martin F."/>
            <person name="Thomas P.D."/>
            <person name="Tyler B.M."/>
            <person name="De Vries R.P."/>
            <person name="Kamoun S."/>
            <person name="Yandell M."/>
            <person name="Tisserat N."/>
            <person name="Buell C.R."/>
        </authorList>
    </citation>
    <scope>NUCLEOTIDE SEQUENCE</scope>
    <source>
        <strain evidence="2">DAOM:BR144</strain>
    </source>
</reference>
<dbReference type="EnsemblProtists" id="PYU1_T005657">
    <property type="protein sequence ID" value="PYU1_T005657"/>
    <property type="gene ID" value="PYU1_G005646"/>
</dbReference>
<evidence type="ECO:0000313" key="1">
    <source>
        <dbReference type="EnsemblProtists" id="PYU1_T005657"/>
    </source>
</evidence>
<dbReference type="AlphaFoldDB" id="K3WL15"/>
<dbReference type="Gene3D" id="1.25.40.20">
    <property type="entry name" value="Ankyrin repeat-containing domain"/>
    <property type="match status" value="1"/>
</dbReference>
<accession>K3WL15</accession>
<proteinExistence type="predicted"/>
<reference evidence="1" key="3">
    <citation type="submission" date="2015-02" db="UniProtKB">
        <authorList>
            <consortium name="EnsemblProtists"/>
        </authorList>
    </citation>
    <scope>IDENTIFICATION</scope>
    <source>
        <strain evidence="1">DAOM BR144</strain>
    </source>
</reference>
<dbReference type="InterPro" id="IPR036770">
    <property type="entry name" value="Ankyrin_rpt-contain_sf"/>
</dbReference>
<dbReference type="VEuPathDB" id="FungiDB:PYU1_G005646"/>
<dbReference type="InterPro" id="IPR052050">
    <property type="entry name" value="SecEffector_AnkRepeat"/>
</dbReference>
<dbReference type="SUPFAM" id="SSF140860">
    <property type="entry name" value="Pseudo ankyrin repeat-like"/>
    <property type="match status" value="1"/>
</dbReference>